<evidence type="ECO:0000313" key="3">
    <source>
        <dbReference type="EMBL" id="MDH2391514.1"/>
    </source>
</evidence>
<dbReference type="SUPFAM" id="SSF81995">
    <property type="entry name" value="beta-sandwich domain of Sec23/24"/>
    <property type="match status" value="1"/>
</dbReference>
<keyword evidence="2" id="KW-0472">Membrane</keyword>
<comment type="caution">
    <text evidence="3">The sequence shown here is derived from an EMBL/GenBank/DDBJ whole genome shotgun (WGS) entry which is preliminary data.</text>
</comment>
<proteinExistence type="predicted"/>
<keyword evidence="2" id="KW-0812">Transmembrane</keyword>
<organism evidence="3 4">
    <name type="scientific">Streptomyces chengmaiensis</name>
    <dbReference type="NCBI Taxonomy" id="3040919"/>
    <lineage>
        <taxon>Bacteria</taxon>
        <taxon>Bacillati</taxon>
        <taxon>Actinomycetota</taxon>
        <taxon>Actinomycetes</taxon>
        <taxon>Kitasatosporales</taxon>
        <taxon>Streptomycetaceae</taxon>
        <taxon>Streptomyces</taxon>
    </lineage>
</organism>
<name>A0ABT6HS23_9ACTN</name>
<feature type="compositionally biased region" description="Pro residues" evidence="1">
    <location>
        <begin position="63"/>
        <end position="81"/>
    </location>
</feature>
<dbReference type="Proteomes" id="UP001223144">
    <property type="component" value="Unassembled WGS sequence"/>
</dbReference>
<evidence type="ECO:0000256" key="2">
    <source>
        <dbReference type="SAM" id="Phobius"/>
    </source>
</evidence>
<protein>
    <submittedName>
        <fullName evidence="3">Uncharacterized protein</fullName>
    </submittedName>
</protein>
<dbReference type="RefSeq" id="WP_279930386.1">
    <property type="nucleotide sequence ID" value="NZ_JARWBG010000028.1"/>
</dbReference>
<dbReference type="EMBL" id="JARWBG010000028">
    <property type="protein sequence ID" value="MDH2391514.1"/>
    <property type="molecule type" value="Genomic_DNA"/>
</dbReference>
<evidence type="ECO:0000313" key="4">
    <source>
        <dbReference type="Proteomes" id="UP001223144"/>
    </source>
</evidence>
<keyword evidence="2" id="KW-1133">Transmembrane helix</keyword>
<keyword evidence="4" id="KW-1185">Reference proteome</keyword>
<evidence type="ECO:0000256" key="1">
    <source>
        <dbReference type="SAM" id="MobiDB-lite"/>
    </source>
</evidence>
<feature type="compositionally biased region" description="Pro residues" evidence="1">
    <location>
        <begin position="14"/>
        <end position="42"/>
    </location>
</feature>
<feature type="transmembrane region" description="Helical" evidence="2">
    <location>
        <begin position="88"/>
        <end position="108"/>
    </location>
</feature>
<reference evidence="3 4" key="1">
    <citation type="submission" date="2023-04" db="EMBL/GenBank/DDBJ databases">
        <title>Streptomyces chengmaiensis sp. nov. isolated from the stem of mangrove plant in Hainan.</title>
        <authorList>
            <person name="Huang X."/>
            <person name="Zhou S."/>
            <person name="Chu X."/>
            <person name="Xie Y."/>
            <person name="Lin Y."/>
        </authorList>
    </citation>
    <scope>NUCLEOTIDE SEQUENCE [LARGE SCALE GENOMIC DNA]</scope>
    <source>
        <strain evidence="3 4">HNM0663</strain>
    </source>
</reference>
<sequence>MSYNQPGPYGGQPPQQPGPYGQQPPQPGYGYPQQPPAGPPQPGYGHPQQQPGPYAQPQYGQQPPFPQQPGYPGAPVPPPPAPKRRTGLIVASAVVALAVIGGAAYYFMSGGGGSSSVSDDGPHKLATPEKVLGGEYKRITDDGAGANDGSAAEDMAKSGIQDGTSVIGAYSTVDLAGFDPSDPSSAPADLATSKGITFVGAYGKIADPGKALDAFFARLSKDAAAGKNGSKLVGKPVAVSPDGFDNGLMKCQAAQGKDQITGNDKTDWFCAWADYSTIAMVSPGDRTKDVDKDTAVKVTVGLRKEIRVEQ</sequence>
<gene>
    <name evidence="3" type="ORF">QCN29_22580</name>
</gene>
<feature type="compositionally biased region" description="Low complexity" evidence="1">
    <location>
        <begin position="43"/>
        <end position="62"/>
    </location>
</feature>
<accession>A0ABT6HS23</accession>
<feature type="region of interest" description="Disordered" evidence="1">
    <location>
        <begin position="1"/>
        <end position="83"/>
    </location>
</feature>